<organism evidence="1 2">
    <name type="scientific">Desulfonema magnum</name>
    <dbReference type="NCBI Taxonomy" id="45655"/>
    <lineage>
        <taxon>Bacteria</taxon>
        <taxon>Pseudomonadati</taxon>
        <taxon>Thermodesulfobacteriota</taxon>
        <taxon>Desulfobacteria</taxon>
        <taxon>Desulfobacterales</taxon>
        <taxon>Desulfococcaceae</taxon>
        <taxon>Desulfonema</taxon>
    </lineage>
</organism>
<dbReference type="EMBL" id="CP061800">
    <property type="protein sequence ID" value="QTA92605.1"/>
    <property type="molecule type" value="Genomic_DNA"/>
</dbReference>
<keyword evidence="2" id="KW-1185">Reference proteome</keyword>
<proteinExistence type="predicted"/>
<dbReference type="KEGG" id="dmm:dnm_086900"/>
<name>A0A975BWT7_9BACT</name>
<protein>
    <submittedName>
        <fullName evidence="1">Uncharacterized protein</fullName>
    </submittedName>
</protein>
<evidence type="ECO:0000313" key="2">
    <source>
        <dbReference type="Proteomes" id="UP000663722"/>
    </source>
</evidence>
<dbReference type="Proteomes" id="UP000663722">
    <property type="component" value="Chromosome"/>
</dbReference>
<gene>
    <name evidence="1" type="ORF">dnm_086900</name>
</gene>
<dbReference type="AlphaFoldDB" id="A0A975BWT7"/>
<evidence type="ECO:0000313" key="1">
    <source>
        <dbReference type="EMBL" id="QTA92605.1"/>
    </source>
</evidence>
<sequence>MSFGFEPFKEQGKTIRTTDQTDEGIAQIFSIFEICANL</sequence>
<accession>A0A975BWT7</accession>
<reference evidence="1" key="1">
    <citation type="journal article" date="2021" name="Microb. Physiol.">
        <title>Proteogenomic Insights into the Physiology of Marine, Sulfate-Reducing, Filamentous Desulfonema limicola and Desulfonema magnum.</title>
        <authorList>
            <person name="Schnaars V."/>
            <person name="Wohlbrand L."/>
            <person name="Scheve S."/>
            <person name="Hinrichs C."/>
            <person name="Reinhardt R."/>
            <person name="Rabus R."/>
        </authorList>
    </citation>
    <scope>NUCLEOTIDE SEQUENCE</scope>
    <source>
        <strain evidence="1">4be13</strain>
    </source>
</reference>